<dbReference type="UniPathway" id="UPA00136">
    <property type="reaction ID" value="UER00200"/>
</dbReference>
<dbReference type="RefSeq" id="WP_052216935.1">
    <property type="nucleotide sequence ID" value="NZ_LGTE01000003.1"/>
</dbReference>
<evidence type="ECO:0000256" key="8">
    <source>
        <dbReference type="ARBA" id="ARBA00022898"/>
    </source>
</evidence>
<comment type="similarity">
    <text evidence="3 13">Belongs to the cysteine synthase/cystathionine beta-synthase family.</text>
</comment>
<organism evidence="15 16">
    <name type="scientific">Thermincola ferriacetica</name>
    <dbReference type="NCBI Taxonomy" id="281456"/>
    <lineage>
        <taxon>Bacteria</taxon>
        <taxon>Bacillati</taxon>
        <taxon>Bacillota</taxon>
        <taxon>Clostridia</taxon>
        <taxon>Eubacteriales</taxon>
        <taxon>Thermincolaceae</taxon>
        <taxon>Thermincola</taxon>
    </lineage>
</organism>
<dbReference type="InterPro" id="IPR050214">
    <property type="entry name" value="Cys_Synth/Cystath_Beta-Synth"/>
</dbReference>
<keyword evidence="7 13" id="KW-0808">Transferase</keyword>
<evidence type="ECO:0000259" key="14">
    <source>
        <dbReference type="Pfam" id="PF00291"/>
    </source>
</evidence>
<evidence type="ECO:0000256" key="6">
    <source>
        <dbReference type="ARBA" id="ARBA00022605"/>
    </source>
</evidence>
<dbReference type="Pfam" id="PF00291">
    <property type="entry name" value="PALP"/>
    <property type="match status" value="1"/>
</dbReference>
<keyword evidence="16" id="KW-1185">Reference proteome</keyword>
<name>A0A0L6W4R6_9FIRM</name>
<keyword evidence="8 11" id="KW-0663">Pyridoxal phosphate</keyword>
<feature type="binding site" evidence="11">
    <location>
        <position position="268"/>
    </location>
    <ligand>
        <name>pyridoxal 5'-phosphate</name>
        <dbReference type="ChEBI" id="CHEBI:597326"/>
    </ligand>
</feature>
<evidence type="ECO:0000256" key="1">
    <source>
        <dbReference type="ARBA" id="ARBA00001933"/>
    </source>
</evidence>
<feature type="modified residue" description="N6-(pyridoxal phosphate)lysine" evidence="12">
    <location>
        <position position="46"/>
    </location>
</feature>
<dbReference type="InterPro" id="IPR036052">
    <property type="entry name" value="TrpB-like_PALP_sf"/>
</dbReference>
<feature type="binding site" evidence="11">
    <location>
        <position position="76"/>
    </location>
    <ligand>
        <name>pyridoxal 5'-phosphate</name>
        <dbReference type="ChEBI" id="CHEBI:597326"/>
    </ligand>
</feature>
<evidence type="ECO:0000256" key="3">
    <source>
        <dbReference type="ARBA" id="ARBA00007103"/>
    </source>
</evidence>
<comment type="caution">
    <text evidence="15">The sequence shown here is derived from an EMBL/GenBank/DDBJ whole genome shotgun (WGS) entry which is preliminary data.</text>
</comment>
<evidence type="ECO:0000256" key="12">
    <source>
        <dbReference type="PIRSR" id="PIRSR605856-51"/>
    </source>
</evidence>
<dbReference type="PANTHER" id="PTHR10314">
    <property type="entry name" value="CYSTATHIONINE BETA-SYNTHASE"/>
    <property type="match status" value="1"/>
</dbReference>
<dbReference type="FunFam" id="3.40.50.1100:FF:000003">
    <property type="entry name" value="Cystathionine beta-synthase"/>
    <property type="match status" value="1"/>
</dbReference>
<dbReference type="CDD" id="cd01561">
    <property type="entry name" value="CBS_like"/>
    <property type="match status" value="1"/>
</dbReference>
<evidence type="ECO:0000256" key="2">
    <source>
        <dbReference type="ARBA" id="ARBA00004962"/>
    </source>
</evidence>
<accession>A0A0L6W4R6</accession>
<evidence type="ECO:0000256" key="4">
    <source>
        <dbReference type="ARBA" id="ARBA00012681"/>
    </source>
</evidence>
<dbReference type="FunFam" id="3.40.50.1100:FF:000118">
    <property type="entry name" value="Related to CYS4-cystathionine beta-synthase"/>
    <property type="match status" value="1"/>
</dbReference>
<dbReference type="EMBL" id="LGTE01000003">
    <property type="protein sequence ID" value="KNZ70572.1"/>
    <property type="molecule type" value="Genomic_DNA"/>
</dbReference>
<dbReference type="AlphaFoldDB" id="A0A0L6W4R6"/>
<evidence type="ECO:0000313" key="16">
    <source>
        <dbReference type="Proteomes" id="UP000037175"/>
    </source>
</evidence>
<keyword evidence="6 13" id="KW-0028">Amino-acid biosynthesis</keyword>
<proteinExistence type="inferred from homology"/>
<comment type="pathway">
    <text evidence="2">Amino-acid biosynthesis; L-cysteine biosynthesis; L-cysteine from L-serine: step 2/2.</text>
</comment>
<evidence type="ECO:0000256" key="13">
    <source>
        <dbReference type="RuleBase" id="RU003985"/>
    </source>
</evidence>
<dbReference type="EC" id="2.5.1.47" evidence="4 13"/>
<dbReference type="InterPro" id="IPR005856">
    <property type="entry name" value="Cys_synth"/>
</dbReference>
<dbReference type="InterPro" id="IPR001216">
    <property type="entry name" value="P-phosphate_BS"/>
</dbReference>
<dbReference type="GO" id="GO:0006535">
    <property type="term" value="P:cysteine biosynthetic process from serine"/>
    <property type="evidence" value="ECO:0007669"/>
    <property type="project" value="UniProtKB-UniRule"/>
</dbReference>
<protein>
    <recommendedName>
        <fullName evidence="5 13">Cysteine synthase</fullName>
        <ecNumber evidence="4 13">2.5.1.47</ecNumber>
    </recommendedName>
</protein>
<feature type="binding site" evidence="11">
    <location>
        <begin position="180"/>
        <end position="184"/>
    </location>
    <ligand>
        <name>pyridoxal 5'-phosphate</name>
        <dbReference type="ChEBI" id="CHEBI:597326"/>
    </ligand>
</feature>
<evidence type="ECO:0000256" key="11">
    <source>
        <dbReference type="PIRSR" id="PIRSR605856-50"/>
    </source>
</evidence>
<evidence type="ECO:0000313" key="15">
    <source>
        <dbReference type="EMBL" id="KNZ70572.1"/>
    </source>
</evidence>
<gene>
    <name evidence="15" type="ORF">Tfer_0756</name>
</gene>
<sequence length="318" mass="33375">MASGAAGDAISLIGNTPMVKLSSIVPAGAADVYAKLEMFNPGGSVKDRIAMHMVEKAEEEGLLKPGGVIVEATSGNTGIGLAMVAAAKGYRLILVMPETMSRERQEILTAYGAELVLTRGQDGMKGSVDKAEEILAQNPGYYMPRQFENPANPEIHRLTTAREILEQIGGKVDAFVAGIGTGGTITGVGQVLKKEIPGVQIIGVEPAESPVLSGGQAGPHRIQGIGAGFVPKTLDVNVLDRVITIKDVDAYLTSVTLAREEGLLVGYSSGAAAAAAIQVARELGPGKKVVTIFPDTGERYLSMASYFRMDLQRRGIEL</sequence>
<dbReference type="GO" id="GO:0004124">
    <property type="term" value="F:cysteine synthase activity"/>
    <property type="evidence" value="ECO:0007669"/>
    <property type="project" value="UniProtKB-UniRule"/>
</dbReference>
<dbReference type="NCBIfam" id="TIGR01139">
    <property type="entry name" value="cysK"/>
    <property type="match status" value="1"/>
</dbReference>
<dbReference type="Proteomes" id="UP000037175">
    <property type="component" value="Unassembled WGS sequence"/>
</dbReference>
<keyword evidence="9 13" id="KW-0198">Cysteine biosynthesis</keyword>
<comment type="cofactor">
    <cofactor evidence="1 11 13">
        <name>pyridoxal 5'-phosphate</name>
        <dbReference type="ChEBI" id="CHEBI:597326"/>
    </cofactor>
</comment>
<evidence type="ECO:0000256" key="7">
    <source>
        <dbReference type="ARBA" id="ARBA00022679"/>
    </source>
</evidence>
<dbReference type="PROSITE" id="PS00901">
    <property type="entry name" value="CYS_SYNTHASE"/>
    <property type="match status" value="1"/>
</dbReference>
<evidence type="ECO:0000256" key="9">
    <source>
        <dbReference type="ARBA" id="ARBA00023192"/>
    </source>
</evidence>
<evidence type="ECO:0000256" key="10">
    <source>
        <dbReference type="ARBA" id="ARBA00047931"/>
    </source>
</evidence>
<dbReference type="Gene3D" id="3.40.50.1100">
    <property type="match status" value="2"/>
</dbReference>
<dbReference type="InterPro" id="IPR005859">
    <property type="entry name" value="CysK"/>
</dbReference>
<feature type="domain" description="Tryptophan synthase beta chain-like PALP" evidence="14">
    <location>
        <begin position="12"/>
        <end position="295"/>
    </location>
</feature>
<evidence type="ECO:0000256" key="5">
    <source>
        <dbReference type="ARBA" id="ARBA00019371"/>
    </source>
</evidence>
<dbReference type="NCBIfam" id="TIGR01136">
    <property type="entry name" value="cysKM"/>
    <property type="match status" value="1"/>
</dbReference>
<reference evidence="16" key="1">
    <citation type="submission" date="2015-07" db="EMBL/GenBank/DDBJ databases">
        <title>Complete Genome of Thermincola ferriacetica strain Z-0001T.</title>
        <authorList>
            <person name="Lusk B."/>
            <person name="Badalamenti J.P."/>
            <person name="Parameswaran P."/>
            <person name="Bond D.R."/>
            <person name="Torres C.I."/>
        </authorList>
    </citation>
    <scope>NUCLEOTIDE SEQUENCE [LARGE SCALE GENOMIC DNA]</scope>
    <source>
        <strain evidence="16">Z-0001</strain>
    </source>
</reference>
<comment type="catalytic activity">
    <reaction evidence="10 13">
        <text>O-acetyl-L-serine + hydrogen sulfide = L-cysteine + acetate</text>
        <dbReference type="Rhea" id="RHEA:14829"/>
        <dbReference type="ChEBI" id="CHEBI:29919"/>
        <dbReference type="ChEBI" id="CHEBI:30089"/>
        <dbReference type="ChEBI" id="CHEBI:35235"/>
        <dbReference type="ChEBI" id="CHEBI:58340"/>
        <dbReference type="EC" id="2.5.1.47"/>
    </reaction>
</comment>
<dbReference type="InterPro" id="IPR001926">
    <property type="entry name" value="TrpB-like_PALP"/>
</dbReference>
<dbReference type="PATRIC" id="fig|281456.6.peg.802"/>
<dbReference type="SUPFAM" id="SSF53686">
    <property type="entry name" value="Tryptophan synthase beta subunit-like PLP-dependent enzymes"/>
    <property type="match status" value="1"/>
</dbReference>